<name>A0A381PW17_9ZZZZ</name>
<dbReference type="SUPFAM" id="SSF51658">
    <property type="entry name" value="Xylose isomerase-like"/>
    <property type="match status" value="1"/>
</dbReference>
<evidence type="ECO:0000313" key="1">
    <source>
        <dbReference type="EMBL" id="SUZ70854.1"/>
    </source>
</evidence>
<organism evidence="1">
    <name type="scientific">marine metagenome</name>
    <dbReference type="NCBI Taxonomy" id="408172"/>
    <lineage>
        <taxon>unclassified sequences</taxon>
        <taxon>metagenomes</taxon>
        <taxon>ecological metagenomes</taxon>
    </lineage>
</organism>
<sequence length="285" mass="33894">MQNLKFYQSLWAMEQRIPNKPELPIRENFQKISRAGFDGVCLDLGIHELDEFRKTKALFEEFNLGCMVNVFPSKPEHLLPMLEFSKDLNACMVNVISGVMPIQPQDAVTNVTQWMQEADDLNIPLLFETHRDSLLNDLYFTLQLIDLIPEMRLCADLSHFVVDRELRLPLVERDRKFIHKILERSDCFQGRVANREQIQIAIDFPQHQEWVDQFQDWWREGITLWRERNNDQAELVFLCELGPRPYAITDKNQEELSNRWEEALKIRVYIEDVWSEIDKDEKKNK</sequence>
<dbReference type="EMBL" id="UINC01001104">
    <property type="protein sequence ID" value="SUZ70854.1"/>
    <property type="molecule type" value="Genomic_DNA"/>
</dbReference>
<gene>
    <name evidence="1" type="ORF">METZ01_LOCUS23708</name>
</gene>
<dbReference type="Gene3D" id="3.20.20.150">
    <property type="entry name" value="Divalent-metal-dependent TIM barrel enzymes"/>
    <property type="match status" value="1"/>
</dbReference>
<protein>
    <recommendedName>
        <fullName evidence="2">Xylose isomerase-like TIM barrel domain-containing protein</fullName>
    </recommendedName>
</protein>
<evidence type="ECO:0008006" key="2">
    <source>
        <dbReference type="Google" id="ProtNLM"/>
    </source>
</evidence>
<accession>A0A381PW17</accession>
<dbReference type="InterPro" id="IPR036237">
    <property type="entry name" value="Xyl_isomerase-like_sf"/>
</dbReference>
<dbReference type="AlphaFoldDB" id="A0A381PW17"/>
<proteinExistence type="predicted"/>
<reference evidence="1" key="1">
    <citation type="submission" date="2018-05" db="EMBL/GenBank/DDBJ databases">
        <authorList>
            <person name="Lanie J.A."/>
            <person name="Ng W.-L."/>
            <person name="Kazmierczak K.M."/>
            <person name="Andrzejewski T.M."/>
            <person name="Davidsen T.M."/>
            <person name="Wayne K.J."/>
            <person name="Tettelin H."/>
            <person name="Glass J.I."/>
            <person name="Rusch D."/>
            <person name="Podicherti R."/>
            <person name="Tsui H.-C.T."/>
            <person name="Winkler M.E."/>
        </authorList>
    </citation>
    <scope>NUCLEOTIDE SEQUENCE</scope>
</reference>